<dbReference type="InterPro" id="IPR011583">
    <property type="entry name" value="Chitinase_II/V-like_cat"/>
</dbReference>
<dbReference type="FunFam" id="3.10.50.10:FF:000015">
    <property type="entry name" value="Chitotriosidase-1"/>
    <property type="match status" value="2"/>
</dbReference>
<keyword evidence="1" id="KW-0812">Transmembrane</keyword>
<gene>
    <name evidence="3" type="ORF">DKX38_028449</name>
</gene>
<evidence type="ECO:0000259" key="2">
    <source>
        <dbReference type="PROSITE" id="PS51910"/>
    </source>
</evidence>
<dbReference type="InterPro" id="IPR017853">
    <property type="entry name" value="GH"/>
</dbReference>
<dbReference type="SUPFAM" id="SSF51445">
    <property type="entry name" value="(Trans)glycosidases"/>
    <property type="match status" value="2"/>
</dbReference>
<protein>
    <recommendedName>
        <fullName evidence="2">GH18 domain-containing protein</fullName>
    </recommendedName>
</protein>
<comment type="caution">
    <text evidence="3">The sequence shown here is derived from an EMBL/GenBank/DDBJ whole genome shotgun (WGS) entry which is preliminary data.</text>
</comment>
<dbReference type="Proteomes" id="UP000326939">
    <property type="component" value="Chromosome 18"/>
</dbReference>
<proteinExistence type="predicted"/>
<feature type="transmembrane region" description="Helical" evidence="1">
    <location>
        <begin position="157"/>
        <end position="177"/>
    </location>
</feature>
<dbReference type="PROSITE" id="PS51910">
    <property type="entry name" value="GH18_2"/>
    <property type="match status" value="2"/>
</dbReference>
<dbReference type="GO" id="GO:0008061">
    <property type="term" value="F:chitin binding"/>
    <property type="evidence" value="ECO:0007669"/>
    <property type="project" value="InterPro"/>
</dbReference>
<dbReference type="GO" id="GO:0004568">
    <property type="term" value="F:chitinase activity"/>
    <property type="evidence" value="ECO:0007669"/>
    <property type="project" value="TreeGrafter"/>
</dbReference>
<evidence type="ECO:0000313" key="3">
    <source>
        <dbReference type="EMBL" id="KAB5514543.1"/>
    </source>
</evidence>
<dbReference type="GO" id="GO:0006032">
    <property type="term" value="P:chitin catabolic process"/>
    <property type="evidence" value="ECO:0007669"/>
    <property type="project" value="TreeGrafter"/>
</dbReference>
<keyword evidence="4" id="KW-1185">Reference proteome</keyword>
<dbReference type="GO" id="GO:0005576">
    <property type="term" value="C:extracellular region"/>
    <property type="evidence" value="ECO:0007669"/>
    <property type="project" value="TreeGrafter"/>
</dbReference>
<keyword evidence="1" id="KW-0472">Membrane</keyword>
<evidence type="ECO:0000313" key="4">
    <source>
        <dbReference type="Proteomes" id="UP000326939"/>
    </source>
</evidence>
<name>A0A5N5JAS9_9ROSI</name>
<dbReference type="CDD" id="cd02879">
    <property type="entry name" value="GH18_plant_chitinase_class_V"/>
    <property type="match status" value="1"/>
</dbReference>
<feature type="transmembrane region" description="Helical" evidence="1">
    <location>
        <begin position="705"/>
        <end position="728"/>
    </location>
</feature>
<feature type="domain" description="GH18" evidence="2">
    <location>
        <begin position="357"/>
        <end position="699"/>
    </location>
</feature>
<sequence>MYDPDDSDVSTDSVIAAWINEGLPASKLVLGLPFYGYAWKLANPNENSIGAPATGPAVTKQGDMSYKEINRYSKTQGAVGPIYNSYYVVNYLIVGSDWISFDGVDVVRIKVSYAKEKALLGYVVWEICQDDNWVLSQAAGGVDLGGGVNHKRPKSRILIIILTTTAAVIILLGLAFISKELESSNQRAYELWKDDRGMEIMDPSLDDTFSSCKLIKCLQIALLCVQENPADRPSMLEVSSMLRNETAIVTIPRRPAFSVKIDEDDKNRRDRLHLEICSVDDATITQAGKLQTAKRGERRDVSASLCPEEGNYDNSKIASKDPTVQVTSSSMARNTVIITLLLFLSSHVHSSNSQETWIRAGYWDSVSELPVSDINSALFTHLVCGFSNINYSTYQIHINSSKEPHFSTFTGTVRVKNPSVKTLLSISARREGLPTFSSMINQSSYRKSFIESSIYTARIYGFDGLDLSVGPSISINMTNLGTLFDEWRVDIASDSRKSGKSQLLLVMSASYLPAQHSVTYPIDIMKRTLDWIHLIAYDYHVPAEFNFTGAHAALYGPSNWVNTDEWIKDWLRGGFSASKLVLGLPYHGYAWTLVNPNEKAIGAPSSGPGVTSDGSMGYKSIKSFIKGYGYGAAAVYNSTYVMKLFVSGSTWINFDDVESIKAKISYARENNLRGYSVFQLSNDDNWILSRAAQGKDEDGLNKRKVLVIILVTIAVVFLMLGTIICCYFRRKILCSKEIAGSVQKSVSAVKIKVSATRVMNGDAPHLQALSFDMIAAATNNFSSENKLGAGGFGSVYKVNKFGKI</sequence>
<dbReference type="GO" id="GO:0005975">
    <property type="term" value="P:carbohydrate metabolic process"/>
    <property type="evidence" value="ECO:0007669"/>
    <property type="project" value="InterPro"/>
</dbReference>
<dbReference type="Gene3D" id="3.20.20.80">
    <property type="entry name" value="Glycosidases"/>
    <property type="match status" value="2"/>
</dbReference>
<dbReference type="AlphaFoldDB" id="A0A5N5JAS9"/>
<dbReference type="SUPFAM" id="SSF54556">
    <property type="entry name" value="Chitinase insertion domain"/>
    <property type="match status" value="2"/>
</dbReference>
<keyword evidence="1" id="KW-1133">Transmembrane helix</keyword>
<evidence type="ECO:0000256" key="1">
    <source>
        <dbReference type="SAM" id="Phobius"/>
    </source>
</evidence>
<dbReference type="Gene3D" id="3.10.50.10">
    <property type="match status" value="2"/>
</dbReference>
<dbReference type="SMART" id="SM00636">
    <property type="entry name" value="Glyco_18"/>
    <property type="match status" value="1"/>
</dbReference>
<dbReference type="PANTHER" id="PTHR11177:SF369">
    <property type="entry name" value="CLASS V CHITINASE-LIKE"/>
    <property type="match status" value="1"/>
</dbReference>
<dbReference type="EMBL" id="VDCV01000018">
    <property type="protein sequence ID" value="KAB5514543.1"/>
    <property type="molecule type" value="Genomic_DNA"/>
</dbReference>
<dbReference type="InterPro" id="IPR029070">
    <property type="entry name" value="Chitinase_insertion_sf"/>
</dbReference>
<dbReference type="PANTHER" id="PTHR11177">
    <property type="entry name" value="CHITINASE"/>
    <property type="match status" value="1"/>
</dbReference>
<organism evidence="3 4">
    <name type="scientific">Salix brachista</name>
    <dbReference type="NCBI Taxonomy" id="2182728"/>
    <lineage>
        <taxon>Eukaryota</taxon>
        <taxon>Viridiplantae</taxon>
        <taxon>Streptophyta</taxon>
        <taxon>Embryophyta</taxon>
        <taxon>Tracheophyta</taxon>
        <taxon>Spermatophyta</taxon>
        <taxon>Magnoliopsida</taxon>
        <taxon>eudicotyledons</taxon>
        <taxon>Gunneridae</taxon>
        <taxon>Pentapetalae</taxon>
        <taxon>rosids</taxon>
        <taxon>fabids</taxon>
        <taxon>Malpighiales</taxon>
        <taxon>Salicaceae</taxon>
        <taxon>Saliceae</taxon>
        <taxon>Salix</taxon>
    </lineage>
</organism>
<feature type="domain" description="GH18" evidence="2">
    <location>
        <begin position="1"/>
        <end position="146"/>
    </location>
</feature>
<dbReference type="InterPro" id="IPR050314">
    <property type="entry name" value="Glycosyl_Hydrlase_18"/>
</dbReference>
<reference evidence="4" key="1">
    <citation type="journal article" date="2019" name="Gigascience">
        <title>De novo genome assembly of the endangered Acer yangbiense, a plant species with extremely small populations endemic to Yunnan Province, China.</title>
        <authorList>
            <person name="Yang J."/>
            <person name="Wariss H.M."/>
            <person name="Tao L."/>
            <person name="Zhang R."/>
            <person name="Yun Q."/>
            <person name="Hollingsworth P."/>
            <person name="Dao Z."/>
            <person name="Luo G."/>
            <person name="Guo H."/>
            <person name="Ma Y."/>
            <person name="Sun W."/>
        </authorList>
    </citation>
    <scope>NUCLEOTIDE SEQUENCE [LARGE SCALE GENOMIC DNA]</scope>
    <source>
        <strain evidence="4">cv. br00</strain>
    </source>
</reference>
<dbReference type="InterPro" id="IPR001223">
    <property type="entry name" value="Glyco_hydro18_cat"/>
</dbReference>
<accession>A0A5N5JAS9</accession>
<dbReference type="Pfam" id="PF00704">
    <property type="entry name" value="Glyco_hydro_18"/>
    <property type="match status" value="2"/>
</dbReference>
<dbReference type="Gene3D" id="3.30.200.20">
    <property type="entry name" value="Phosphorylase Kinase, domain 1"/>
    <property type="match status" value="1"/>
</dbReference>
<dbReference type="Gene3D" id="1.10.510.10">
    <property type="entry name" value="Transferase(Phosphotransferase) domain 1"/>
    <property type="match status" value="1"/>
</dbReference>